<dbReference type="OrthoDB" id="2194416at2759"/>
<dbReference type="Proteomes" id="UP000691718">
    <property type="component" value="Unassembled WGS sequence"/>
</dbReference>
<evidence type="ECO:0000313" key="1">
    <source>
        <dbReference type="EMBL" id="CAG4930449.1"/>
    </source>
</evidence>
<evidence type="ECO:0000313" key="2">
    <source>
        <dbReference type="Proteomes" id="UP000691718"/>
    </source>
</evidence>
<name>A0A8S3VZT5_PARAO</name>
<organism evidence="1 2">
    <name type="scientific">Parnassius apollo</name>
    <name type="common">Apollo butterfly</name>
    <name type="synonym">Papilio apollo</name>
    <dbReference type="NCBI Taxonomy" id="110799"/>
    <lineage>
        <taxon>Eukaryota</taxon>
        <taxon>Metazoa</taxon>
        <taxon>Ecdysozoa</taxon>
        <taxon>Arthropoda</taxon>
        <taxon>Hexapoda</taxon>
        <taxon>Insecta</taxon>
        <taxon>Pterygota</taxon>
        <taxon>Neoptera</taxon>
        <taxon>Endopterygota</taxon>
        <taxon>Lepidoptera</taxon>
        <taxon>Glossata</taxon>
        <taxon>Ditrysia</taxon>
        <taxon>Papilionoidea</taxon>
        <taxon>Papilionidae</taxon>
        <taxon>Parnassiinae</taxon>
        <taxon>Parnassini</taxon>
        <taxon>Parnassius</taxon>
        <taxon>Parnassius</taxon>
    </lineage>
</organism>
<comment type="caution">
    <text evidence="1">The sequence shown here is derived from an EMBL/GenBank/DDBJ whole genome shotgun (WGS) entry which is preliminary data.</text>
</comment>
<dbReference type="EMBL" id="CAJQZP010000008">
    <property type="protein sequence ID" value="CAG4930449.1"/>
    <property type="molecule type" value="Genomic_DNA"/>
</dbReference>
<dbReference type="AlphaFoldDB" id="A0A8S3VZT5"/>
<proteinExistence type="predicted"/>
<keyword evidence="2" id="KW-1185">Reference proteome</keyword>
<accession>A0A8S3VZT5</accession>
<reference evidence="1" key="1">
    <citation type="submission" date="2021-04" db="EMBL/GenBank/DDBJ databases">
        <authorList>
            <person name="Tunstrom K."/>
        </authorList>
    </citation>
    <scope>NUCLEOTIDE SEQUENCE</scope>
</reference>
<protein>
    <submittedName>
        <fullName evidence="1">(apollo) hypothetical protein</fullName>
    </submittedName>
</protein>
<gene>
    <name evidence="1" type="ORF">PAPOLLO_LOCUS154</name>
</gene>
<sequence>MHRFFVELEPSITVMEQKLTYRFRYIMSSKTFDDAKLKQLQREAPLSAENATAADAAPQFAKQPPHVVATVSLPVMVD</sequence>